<keyword evidence="1" id="KW-0732">Signal</keyword>
<dbReference type="RefSeq" id="WP_188224491.1">
    <property type="nucleotide sequence ID" value="NZ_JACVXD010000011.1"/>
</dbReference>
<feature type="signal peptide" evidence="1">
    <location>
        <begin position="1"/>
        <end position="19"/>
    </location>
</feature>
<gene>
    <name evidence="2" type="ORF">ICJ85_14355</name>
</gene>
<sequence>MKRILLILALFFIPKLNCAQEVIWNTSNYQKGIYKTYAEFITNKPSLDYDAFEIQDKKASCGLTSFKTLDVKRFKIKNKEAKKIEGIVGFSDGTHVYINPATLNGFNSKTNFYTVEFYQQFAFIEFIKTTTIRNGS</sequence>
<evidence type="ECO:0000313" key="3">
    <source>
        <dbReference type="Proteomes" id="UP000621516"/>
    </source>
</evidence>
<evidence type="ECO:0000313" key="2">
    <source>
        <dbReference type="EMBL" id="MBD0825199.1"/>
    </source>
</evidence>
<name>A0A8J6PW53_9FLAO</name>
<dbReference type="EMBL" id="JACVXD010000011">
    <property type="protein sequence ID" value="MBD0825199.1"/>
    <property type="molecule type" value="Genomic_DNA"/>
</dbReference>
<feature type="chain" id="PRO_5035167100" evidence="1">
    <location>
        <begin position="20"/>
        <end position="136"/>
    </location>
</feature>
<accession>A0A8J6PW53</accession>
<organism evidence="2 3">
    <name type="scientific">Aestuariibaculum marinum</name>
    <dbReference type="NCBI Taxonomy" id="2683592"/>
    <lineage>
        <taxon>Bacteria</taxon>
        <taxon>Pseudomonadati</taxon>
        <taxon>Bacteroidota</taxon>
        <taxon>Flavobacteriia</taxon>
        <taxon>Flavobacteriales</taxon>
        <taxon>Flavobacteriaceae</taxon>
    </lineage>
</organism>
<evidence type="ECO:0000256" key="1">
    <source>
        <dbReference type="SAM" id="SignalP"/>
    </source>
</evidence>
<reference evidence="2 3" key="1">
    <citation type="journal article" date="2018" name="J. Microbiol.">
        <title>Aestuariibaculum marinum sp. nov., a marine bacterium isolated from seawater in South Korea.</title>
        <authorList>
            <person name="Choi J."/>
            <person name="Lee D."/>
            <person name="Jang J.H."/>
            <person name="Cha S."/>
            <person name="Seo T."/>
        </authorList>
    </citation>
    <scope>NUCLEOTIDE SEQUENCE [LARGE SCALE GENOMIC DNA]</scope>
    <source>
        <strain evidence="2 3">IP7</strain>
    </source>
</reference>
<comment type="caution">
    <text evidence="2">The sequence shown here is derived from an EMBL/GenBank/DDBJ whole genome shotgun (WGS) entry which is preliminary data.</text>
</comment>
<dbReference type="AlphaFoldDB" id="A0A8J6PW53"/>
<protein>
    <submittedName>
        <fullName evidence="2">Uncharacterized protein</fullName>
    </submittedName>
</protein>
<dbReference type="Proteomes" id="UP000621516">
    <property type="component" value="Unassembled WGS sequence"/>
</dbReference>
<keyword evidence="3" id="KW-1185">Reference proteome</keyword>
<proteinExistence type="predicted"/>